<dbReference type="PROSITE" id="PS50943">
    <property type="entry name" value="HTH_CROC1"/>
    <property type="match status" value="1"/>
</dbReference>
<keyword evidence="3" id="KW-1185">Reference proteome</keyword>
<dbReference type="Proteomes" id="UP001176429">
    <property type="component" value="Unassembled WGS sequence"/>
</dbReference>
<evidence type="ECO:0000313" key="3">
    <source>
        <dbReference type="Proteomes" id="UP001176429"/>
    </source>
</evidence>
<dbReference type="EMBL" id="JAUQSY010000019">
    <property type="protein sequence ID" value="MDO7877352.1"/>
    <property type="molecule type" value="Genomic_DNA"/>
</dbReference>
<dbReference type="InterPro" id="IPR010982">
    <property type="entry name" value="Lambda_DNA-bd_dom_sf"/>
</dbReference>
<organism evidence="2 3">
    <name type="scientific">Hymenobacter aranciens</name>
    <dbReference type="NCBI Taxonomy" id="3063996"/>
    <lineage>
        <taxon>Bacteria</taxon>
        <taxon>Pseudomonadati</taxon>
        <taxon>Bacteroidota</taxon>
        <taxon>Cytophagia</taxon>
        <taxon>Cytophagales</taxon>
        <taxon>Hymenobacteraceae</taxon>
        <taxon>Hymenobacter</taxon>
    </lineage>
</organism>
<gene>
    <name evidence="2" type="ORF">Q5H93_21585</name>
</gene>
<evidence type="ECO:0000313" key="2">
    <source>
        <dbReference type="EMBL" id="MDO7877352.1"/>
    </source>
</evidence>
<comment type="caution">
    <text evidence="2">The sequence shown here is derived from an EMBL/GenBank/DDBJ whole genome shotgun (WGS) entry which is preliminary data.</text>
</comment>
<reference evidence="2" key="1">
    <citation type="submission" date="2023-07" db="EMBL/GenBank/DDBJ databases">
        <authorList>
            <person name="Kim M.K."/>
        </authorList>
    </citation>
    <scope>NUCLEOTIDE SEQUENCE</scope>
    <source>
        <strain evidence="2">ASUV-10-1</strain>
    </source>
</reference>
<dbReference type="Gene3D" id="2.10.109.10">
    <property type="entry name" value="Umud Fragment, subunit A"/>
    <property type="match status" value="1"/>
</dbReference>
<proteinExistence type="predicted"/>
<dbReference type="SUPFAM" id="SSF47413">
    <property type="entry name" value="lambda repressor-like DNA-binding domains"/>
    <property type="match status" value="1"/>
</dbReference>
<accession>A0ABT9BGG2</accession>
<name>A0ABT9BGG2_9BACT</name>
<dbReference type="CDD" id="cd00093">
    <property type="entry name" value="HTH_XRE"/>
    <property type="match status" value="1"/>
</dbReference>
<sequence length="249" mass="27898">MAEVIHSTLTHRVIESFEELKKRGLVKNKRAFAEAGGFLQQHWSGYEKGTRRISSENAATLSKRFGLSLDYLLHGEGEMFGTSKPVAENAPFDVQAIGFLSDLPFVELPFVSVKARASFTGMGGVEISPKQFDTVRLTVLTPEEAERYTGAVVFEVDGDSMEPLMHSGQRVIAWPVAEGKWEQLHNVACVVAYDDTVTIKAIRENDLFTKNLLTLYALDARAGYLPVARQSIRSIWRADEFFDRPKIRL</sequence>
<feature type="domain" description="HTH cro/C1-type" evidence="1">
    <location>
        <begin position="44"/>
        <end position="72"/>
    </location>
</feature>
<dbReference type="Gene3D" id="1.10.260.40">
    <property type="entry name" value="lambda repressor-like DNA-binding domains"/>
    <property type="match status" value="1"/>
</dbReference>
<dbReference type="SUPFAM" id="SSF51306">
    <property type="entry name" value="LexA/Signal peptidase"/>
    <property type="match status" value="1"/>
</dbReference>
<dbReference type="InterPro" id="IPR036286">
    <property type="entry name" value="LexA/Signal_pep-like_sf"/>
</dbReference>
<dbReference type="RefSeq" id="WP_305008780.1">
    <property type="nucleotide sequence ID" value="NZ_JAUQSY010000019.1"/>
</dbReference>
<dbReference type="InterPro" id="IPR001387">
    <property type="entry name" value="Cro/C1-type_HTH"/>
</dbReference>
<evidence type="ECO:0000259" key="1">
    <source>
        <dbReference type="PROSITE" id="PS50943"/>
    </source>
</evidence>
<protein>
    <recommendedName>
        <fullName evidence="1">HTH cro/C1-type domain-containing protein</fullName>
    </recommendedName>
</protein>